<keyword evidence="3" id="KW-1185">Reference proteome</keyword>
<dbReference type="SUPFAM" id="SSF55681">
    <property type="entry name" value="Class II aaRS and biotin synthetases"/>
    <property type="match status" value="1"/>
</dbReference>
<dbReference type="AlphaFoldDB" id="C4XGZ7"/>
<organism evidence="2 3">
    <name type="scientific">Solidesulfovibrio magneticus (strain ATCC 700980 / DSM 13731 / RS-1)</name>
    <name type="common">Desulfovibrio magneticus</name>
    <dbReference type="NCBI Taxonomy" id="573370"/>
    <lineage>
        <taxon>Bacteria</taxon>
        <taxon>Pseudomonadati</taxon>
        <taxon>Thermodesulfobacteriota</taxon>
        <taxon>Desulfovibrionia</taxon>
        <taxon>Desulfovibrionales</taxon>
        <taxon>Desulfovibrionaceae</taxon>
        <taxon>Solidesulfovibrio</taxon>
    </lineage>
</organism>
<evidence type="ECO:0000259" key="1">
    <source>
        <dbReference type="Pfam" id="PF03099"/>
    </source>
</evidence>
<dbReference type="eggNOG" id="COG0340">
    <property type="taxonomic scope" value="Bacteria"/>
</dbReference>
<dbReference type="Proteomes" id="UP000009071">
    <property type="component" value="Chromosome"/>
</dbReference>
<protein>
    <submittedName>
        <fullName evidence="2">Biotin-[acetyl-CoA-carboxylase] ligase</fullName>
    </submittedName>
</protein>
<dbReference type="GO" id="GO:0005737">
    <property type="term" value="C:cytoplasm"/>
    <property type="evidence" value="ECO:0007669"/>
    <property type="project" value="TreeGrafter"/>
</dbReference>
<accession>C4XGZ7</accession>
<name>C4XGZ7_SOLM1</name>
<dbReference type="PANTHER" id="PTHR12835:SF5">
    <property type="entry name" value="BIOTIN--PROTEIN LIGASE"/>
    <property type="match status" value="1"/>
</dbReference>
<dbReference type="HOGENOM" id="CLU_051096_1_0_7"/>
<proteinExistence type="predicted"/>
<evidence type="ECO:0000313" key="3">
    <source>
        <dbReference type="Proteomes" id="UP000009071"/>
    </source>
</evidence>
<gene>
    <name evidence="2" type="ordered locus">DMR_28120</name>
</gene>
<feature type="domain" description="BPL/LPL catalytic" evidence="1">
    <location>
        <begin position="138"/>
        <end position="232"/>
    </location>
</feature>
<dbReference type="Pfam" id="PF03099">
    <property type="entry name" value="BPL_LplA_LipB"/>
    <property type="match status" value="1"/>
</dbReference>
<dbReference type="GO" id="GO:0004077">
    <property type="term" value="F:biotin--[biotin carboxyl-carrier protein] ligase activity"/>
    <property type="evidence" value="ECO:0007669"/>
    <property type="project" value="TreeGrafter"/>
</dbReference>
<dbReference type="Gene3D" id="3.30.930.10">
    <property type="entry name" value="Bira Bifunctional Protein, Domain 2"/>
    <property type="match status" value="1"/>
</dbReference>
<keyword evidence="2" id="KW-0436">Ligase</keyword>
<evidence type="ECO:0000313" key="2">
    <source>
        <dbReference type="EMBL" id="BAH76302.1"/>
    </source>
</evidence>
<dbReference type="EMBL" id="AP010904">
    <property type="protein sequence ID" value="BAH76302.1"/>
    <property type="molecule type" value="Genomic_DNA"/>
</dbReference>
<reference evidence="2 3" key="1">
    <citation type="journal article" date="2009" name="Genome Res.">
        <title>Whole genome sequence of Desulfovibrio magneticus strain RS-1 revealed common gene clusters in magnetotactic bacteria.</title>
        <authorList>
            <person name="Nakazawa H."/>
            <person name="Arakaki A."/>
            <person name="Narita-Yamada S."/>
            <person name="Yashiro I."/>
            <person name="Jinno K."/>
            <person name="Aoki N."/>
            <person name="Tsuruyama A."/>
            <person name="Okamura Y."/>
            <person name="Tanikawa S."/>
            <person name="Fujita N."/>
            <person name="Takeyama H."/>
            <person name="Matsunaga T."/>
        </authorList>
    </citation>
    <scope>NUCLEOTIDE SEQUENCE [LARGE SCALE GENOMIC DNA]</scope>
    <source>
        <strain evidence="3">ATCC 700980 / DSM 13731 / RS-1</strain>
    </source>
</reference>
<dbReference type="STRING" id="573370.DMR_28120"/>
<dbReference type="KEGG" id="dma:DMR_28120"/>
<dbReference type="InterPro" id="IPR045864">
    <property type="entry name" value="aa-tRNA-synth_II/BPL/LPL"/>
</dbReference>
<sequence>MSRTAPPTRYRFMHDSGADIVPNAVKNPGASRPLSQNPFESGGVWLWESGGPGLAGPVSPGFLAAGHPLWAADMARLGPWRTVELGAEYGPAAGRWLRGEGPALAGAPAILVVGPCATSLDAAWAFAEAGLLPPFASVVAVSQTSGRGQMRREWISPPGNIYAALSWPAGEGALAAMAPVVVGACLADALYARGFAATVKWPNDLLIEGRKVAGILLEERHGRIVAGVGINCAEAPDAASLRRDHAAPAAALADFGEVPGAVTLWGELVKFGQTCYFQCVALSDSSALSRFVERRLAWLGREVFVRESGSDGFRARIVGLAEDGGLRLLRGESGPGQDLTLHCGSISLL</sequence>
<dbReference type="InterPro" id="IPR004143">
    <property type="entry name" value="BPL_LPL_catalytic"/>
</dbReference>
<dbReference type="PANTHER" id="PTHR12835">
    <property type="entry name" value="BIOTIN PROTEIN LIGASE"/>
    <property type="match status" value="1"/>
</dbReference>